<dbReference type="Pfam" id="PF09431">
    <property type="entry name" value="SPIN90_LRD"/>
    <property type="match status" value="1"/>
</dbReference>
<accession>A0A0B1P531</accession>
<dbReference type="Proteomes" id="UP000030854">
    <property type="component" value="Unassembled WGS sequence"/>
</dbReference>
<comment type="caution">
    <text evidence="3">The sequence shown here is derived from an EMBL/GenBank/DDBJ whole genome shotgun (WGS) entry which is preliminary data.</text>
</comment>
<dbReference type="AlphaFoldDB" id="A0A0B1P531"/>
<evidence type="ECO:0000313" key="3">
    <source>
        <dbReference type="EMBL" id="KHJ31764.1"/>
    </source>
</evidence>
<proteinExistence type="predicted"/>
<dbReference type="PANTHER" id="PTHR13357">
    <property type="entry name" value="SH3 ADAPTER PROTEIN SPIN90 NCK INTERACTING PROTEIN WITH SH3 DOMAIN"/>
    <property type="match status" value="1"/>
</dbReference>
<dbReference type="GO" id="GO:0030479">
    <property type="term" value="C:actin cortical patch"/>
    <property type="evidence" value="ECO:0007669"/>
    <property type="project" value="TreeGrafter"/>
</dbReference>
<feature type="compositionally biased region" description="Basic and acidic residues" evidence="1">
    <location>
        <begin position="408"/>
        <end position="418"/>
    </location>
</feature>
<sequence>MESLEYTLENQEQFWAEIEDILSAKDSSPRSINNVLRTFIYFVQKLGSEYLTTQENYDQCLDKVLECKLFSTNMDKVRLLVMDCLMRDENPISLQILVKFLLQDGRRNDATFNVMKHKGCFPRLVKLINSDQKKDKALLSLLLNLLYEMSWCQQLSTDDLRQVSDEFVMNLLNMIEELSNDPEDPYHYFVIRVLLVLNEQYMIASTMPHKDSRFLTNPVVKLLSSNGSSFMTFGENLILLLNRETESSLQLLILKLFYLLFTNQATYEYFYTNDLRVLLDVIIRNLLDLPTESNSLRHTYLRVLYPLLAHTQLNQPPYYKKDQIMNVLNSLIAKRNAHWEPVDETTIRLVKRVANVSWLDKLSSKAIDVEVRTTIPDEIESPELHLDRNIIGPNTHLNGKVLRSSLPNDEKSSNERPRPPPVARSRRNVPTQGSQVRQVSTTKRSPLPPIPTQRKTGH</sequence>
<dbReference type="HOGENOM" id="CLU_017272_2_1_1"/>
<feature type="region of interest" description="Disordered" evidence="1">
    <location>
        <begin position="389"/>
        <end position="458"/>
    </location>
</feature>
<evidence type="ECO:0000313" key="4">
    <source>
        <dbReference type="Proteomes" id="UP000030854"/>
    </source>
</evidence>
<keyword evidence="4" id="KW-1185">Reference proteome</keyword>
<dbReference type="InterPro" id="IPR016024">
    <property type="entry name" value="ARM-type_fold"/>
</dbReference>
<dbReference type="InterPro" id="IPR018556">
    <property type="entry name" value="SPIN90/Ldb17_LRD"/>
</dbReference>
<dbReference type="GO" id="GO:0000147">
    <property type="term" value="P:actin cortical patch assembly"/>
    <property type="evidence" value="ECO:0007669"/>
    <property type="project" value="TreeGrafter"/>
</dbReference>
<organism evidence="3 4">
    <name type="scientific">Uncinula necator</name>
    <name type="common">Grape powdery mildew</name>
    <dbReference type="NCBI Taxonomy" id="52586"/>
    <lineage>
        <taxon>Eukaryota</taxon>
        <taxon>Fungi</taxon>
        <taxon>Dikarya</taxon>
        <taxon>Ascomycota</taxon>
        <taxon>Pezizomycotina</taxon>
        <taxon>Leotiomycetes</taxon>
        <taxon>Erysiphales</taxon>
        <taxon>Erysiphaceae</taxon>
        <taxon>Erysiphe</taxon>
    </lineage>
</organism>
<reference evidence="3 4" key="1">
    <citation type="journal article" date="2014" name="BMC Genomics">
        <title>Adaptive genomic structural variation in the grape powdery mildew pathogen, Erysiphe necator.</title>
        <authorList>
            <person name="Jones L."/>
            <person name="Riaz S."/>
            <person name="Morales-Cruz A."/>
            <person name="Amrine K.C."/>
            <person name="McGuire B."/>
            <person name="Gubler W.D."/>
            <person name="Walker M.A."/>
            <person name="Cantu D."/>
        </authorList>
    </citation>
    <scope>NUCLEOTIDE SEQUENCE [LARGE SCALE GENOMIC DNA]</scope>
    <source>
        <strain evidence="4">c</strain>
    </source>
</reference>
<name>A0A0B1P531_UNCNE</name>
<dbReference type="GO" id="GO:0006897">
    <property type="term" value="P:endocytosis"/>
    <property type="evidence" value="ECO:0007669"/>
    <property type="project" value="TreeGrafter"/>
</dbReference>
<dbReference type="OMA" id="ISLRHTY"/>
<dbReference type="EMBL" id="JNVN01002607">
    <property type="protein sequence ID" value="KHJ31764.1"/>
    <property type="molecule type" value="Genomic_DNA"/>
</dbReference>
<feature type="domain" description="SPIN90/Ldb17 leucine-rich" evidence="2">
    <location>
        <begin position="184"/>
        <end position="323"/>
    </location>
</feature>
<dbReference type="GO" id="GO:0071933">
    <property type="term" value="F:Arp2/3 complex binding"/>
    <property type="evidence" value="ECO:0007669"/>
    <property type="project" value="TreeGrafter"/>
</dbReference>
<protein>
    <submittedName>
        <fullName evidence="3">Putative ldb17 protein</fullName>
    </submittedName>
</protein>
<dbReference type="GO" id="GO:0051666">
    <property type="term" value="P:actin cortical patch localization"/>
    <property type="evidence" value="ECO:0007669"/>
    <property type="project" value="TreeGrafter"/>
</dbReference>
<dbReference type="PANTHER" id="PTHR13357:SF1">
    <property type="entry name" value="NCK-INTERACTING PROTEIN WITH SH3 DOMAIN"/>
    <property type="match status" value="1"/>
</dbReference>
<evidence type="ECO:0000256" key="1">
    <source>
        <dbReference type="SAM" id="MobiDB-lite"/>
    </source>
</evidence>
<feature type="compositionally biased region" description="Polar residues" evidence="1">
    <location>
        <begin position="431"/>
        <end position="444"/>
    </location>
</feature>
<evidence type="ECO:0000259" key="2">
    <source>
        <dbReference type="Pfam" id="PF09431"/>
    </source>
</evidence>
<dbReference type="SUPFAM" id="SSF48371">
    <property type="entry name" value="ARM repeat"/>
    <property type="match status" value="1"/>
</dbReference>
<dbReference type="InterPro" id="IPR030125">
    <property type="entry name" value="SPIN90/Ldb17"/>
</dbReference>
<dbReference type="STRING" id="52586.A0A0B1P531"/>
<gene>
    <name evidence="3" type="ORF">EV44_g2036</name>
</gene>